<comment type="cofactor">
    <cofactor evidence="2">
        <name>Mg(2+)</name>
        <dbReference type="ChEBI" id="CHEBI:18420"/>
    </cofactor>
</comment>
<dbReference type="FunFam" id="1.10.510.10:FF:000032">
    <property type="entry name" value="Serine/threonine-protein kinase PBS1"/>
    <property type="match status" value="1"/>
</dbReference>
<dbReference type="PROSITE" id="PS00108">
    <property type="entry name" value="PROTEIN_KINASE_ST"/>
    <property type="match status" value="1"/>
</dbReference>
<keyword evidence="8" id="KW-0597">Phosphoprotein</keyword>
<dbReference type="SMART" id="SM00220">
    <property type="entry name" value="S_TKc"/>
    <property type="match status" value="1"/>
</dbReference>
<dbReference type="PROSITE" id="PS00107">
    <property type="entry name" value="PROTEIN_KINASE_ATP"/>
    <property type="match status" value="1"/>
</dbReference>
<protein>
    <submittedName>
        <fullName evidence="29">Serine threonine-protein kinase</fullName>
    </submittedName>
</protein>
<evidence type="ECO:0000256" key="11">
    <source>
        <dbReference type="ARBA" id="ARBA00022741"/>
    </source>
</evidence>
<feature type="binding site" evidence="24">
    <location>
        <position position="99"/>
    </location>
    <ligand>
        <name>ATP</name>
        <dbReference type="ChEBI" id="CHEBI:30616"/>
    </ligand>
</feature>
<accession>A0A9E7IEG8</accession>
<evidence type="ECO:0000256" key="3">
    <source>
        <dbReference type="ARBA" id="ARBA00004193"/>
    </source>
</evidence>
<dbReference type="InterPro" id="IPR001932">
    <property type="entry name" value="PPM-type_phosphatase-like_dom"/>
</dbReference>
<evidence type="ECO:0000256" key="7">
    <source>
        <dbReference type="ARBA" id="ARBA00022527"/>
    </source>
</evidence>
<evidence type="ECO:0000256" key="10">
    <source>
        <dbReference type="ARBA" id="ARBA00022723"/>
    </source>
</evidence>
<evidence type="ECO:0000256" key="22">
    <source>
        <dbReference type="ARBA" id="ARBA00048336"/>
    </source>
</evidence>
<dbReference type="GO" id="GO:0004722">
    <property type="term" value="F:protein serine/threonine phosphatase activity"/>
    <property type="evidence" value="ECO:0007669"/>
    <property type="project" value="UniProtKB-EC"/>
</dbReference>
<dbReference type="InterPro" id="IPR001245">
    <property type="entry name" value="Ser-Thr/Tyr_kinase_cat_dom"/>
</dbReference>
<dbReference type="GO" id="GO:0005524">
    <property type="term" value="F:ATP binding"/>
    <property type="evidence" value="ECO:0007669"/>
    <property type="project" value="UniProtKB-UniRule"/>
</dbReference>
<keyword evidence="30" id="KW-1185">Reference proteome</keyword>
<evidence type="ECO:0000256" key="25">
    <source>
        <dbReference type="RuleBase" id="RU003465"/>
    </source>
</evidence>
<comment type="catalytic activity">
    <reaction evidence="23">
        <text>L-seryl-[protein] + ATP = O-phospho-L-seryl-[protein] + ADP + H(+)</text>
        <dbReference type="Rhea" id="RHEA:17989"/>
        <dbReference type="Rhea" id="RHEA-COMP:9863"/>
        <dbReference type="Rhea" id="RHEA-COMP:11604"/>
        <dbReference type="ChEBI" id="CHEBI:15378"/>
        <dbReference type="ChEBI" id="CHEBI:29999"/>
        <dbReference type="ChEBI" id="CHEBI:30616"/>
        <dbReference type="ChEBI" id="CHEBI:83421"/>
        <dbReference type="ChEBI" id="CHEBI:456216"/>
        <dbReference type="EC" id="2.7.11.1"/>
    </reaction>
</comment>
<dbReference type="SMART" id="SM00332">
    <property type="entry name" value="PP2Cc"/>
    <property type="match status" value="1"/>
</dbReference>
<dbReference type="Pfam" id="PF07714">
    <property type="entry name" value="PK_Tyr_Ser-Thr"/>
    <property type="match status" value="1"/>
</dbReference>
<dbReference type="InterPro" id="IPR011009">
    <property type="entry name" value="Kinase-like_dom_sf"/>
</dbReference>
<evidence type="ECO:0000256" key="2">
    <source>
        <dbReference type="ARBA" id="ARBA00001946"/>
    </source>
</evidence>
<feature type="domain" description="PPM-type phosphatase" evidence="28">
    <location>
        <begin position="564"/>
        <end position="879"/>
    </location>
</feature>
<keyword evidence="18" id="KW-0464">Manganese</keyword>
<keyword evidence="16 25" id="KW-0904">Protein phosphatase</keyword>
<dbReference type="GO" id="GO:0005886">
    <property type="term" value="C:plasma membrane"/>
    <property type="evidence" value="ECO:0007669"/>
    <property type="project" value="UniProtKB-SubCell"/>
</dbReference>
<keyword evidence="7" id="KW-0723">Serine/threonine-protein kinase</keyword>
<dbReference type="GO" id="GO:0004674">
    <property type="term" value="F:protein serine/threonine kinase activity"/>
    <property type="evidence" value="ECO:0007669"/>
    <property type="project" value="UniProtKB-KW"/>
</dbReference>
<evidence type="ECO:0000259" key="27">
    <source>
        <dbReference type="PROSITE" id="PS50011"/>
    </source>
</evidence>
<organism evidence="29 30">
    <name type="scientific">Musa troglodytarum</name>
    <name type="common">fe'i banana</name>
    <dbReference type="NCBI Taxonomy" id="320322"/>
    <lineage>
        <taxon>Eukaryota</taxon>
        <taxon>Viridiplantae</taxon>
        <taxon>Streptophyta</taxon>
        <taxon>Embryophyta</taxon>
        <taxon>Tracheophyta</taxon>
        <taxon>Spermatophyta</taxon>
        <taxon>Magnoliopsida</taxon>
        <taxon>Liliopsida</taxon>
        <taxon>Zingiberales</taxon>
        <taxon>Musaceae</taxon>
        <taxon>Musa</taxon>
    </lineage>
</organism>
<dbReference type="FunFam" id="3.30.200.20:FF:000186">
    <property type="entry name" value="Serine/threonine-protein kinase PBS1"/>
    <property type="match status" value="1"/>
</dbReference>
<reference evidence="29" key="1">
    <citation type="submission" date="2022-05" db="EMBL/GenBank/DDBJ databases">
        <title>The Musa troglodytarum L. genome provides insights into the mechanism of non-climacteric behaviour and enrichment of carotenoids.</title>
        <authorList>
            <person name="Wang J."/>
        </authorList>
    </citation>
    <scope>NUCLEOTIDE SEQUENCE</scope>
    <source>
        <tissue evidence="29">Leaf</tissue>
    </source>
</reference>
<name>A0A9E7IEG8_9LILI</name>
<keyword evidence="14 24" id="KW-0067">ATP-binding</keyword>
<evidence type="ECO:0000256" key="26">
    <source>
        <dbReference type="SAM" id="MobiDB-lite"/>
    </source>
</evidence>
<evidence type="ECO:0000256" key="15">
    <source>
        <dbReference type="ARBA" id="ARBA00022842"/>
    </source>
</evidence>
<comment type="similarity">
    <text evidence="5">Belongs to the protein kinase superfamily. Ser/Thr protein kinase family.</text>
</comment>
<comment type="cofactor">
    <cofactor evidence="1">
        <name>Mn(2+)</name>
        <dbReference type="ChEBI" id="CHEBI:29035"/>
    </cofactor>
</comment>
<feature type="compositionally biased region" description="Basic and acidic residues" evidence="26">
    <location>
        <begin position="12"/>
        <end position="45"/>
    </location>
</feature>
<evidence type="ECO:0000256" key="14">
    <source>
        <dbReference type="ARBA" id="ARBA00022840"/>
    </source>
</evidence>
<sequence>MGGCFPCAGEPKTVEKDQPHLPTDKSKSNLSLDVKKESLANEKETSSNGSGHIAAQTFTFRELAAATKNFRADCLLGEGGFGRVYKGKLESSNQIVAIKQLDRNSLQGNREFLVEVLMLSLLHHPNLVNLIGYCADGDQRLLVYEYMPLGSLEDHLHDLSPDKKRLDWNTRMKIAAGAAKGLEYLHDKASPPVIYRDLKCSNILLDEGYHPKLSDFGLAKLGPVGDNTHVSTRVMGTYGYCAPEYAMTGQLTIKSDIYSFGVVLLEIITGRRAIDNSRAAGEHNLVAWARPLFKDRRKFSQVVDPVLQGQYPQRGLYQALAVAAMCVQEQPALRPLIADVVTALSYLASQNFNPESQPNQNTSRLTTPANFGSMEVRTGIAECSLHYYNCTGMNQYKWCGRSPVALASSSDLYTRKASPTTEKLETVLAPTPASARGKPLGRFQRSLAEIHHLPLHPPASPVAVPIAHREAPPRFGLPIEIGGPPNRSRSIGRRELRSKSPAVVVVAAEVAAIDRGTDEWWMVALMKIVRPCWKPAPEDGRGRGGGSPARADGLLWYKDLGRHAVGEFSMAVAQANNLLEDGSQIESGPLSWSEEAPGPHGTFVGVYDGHGGPEASRYINERLFLNLKKFASEQQDMSVDVIKKAFSATEEGFISIVRKQWFTRPQIASVGSCCLVGVVSGGILYVANLGDSRAVLGRFDGGFREVTAVQMCPEHNASFESVREELRSLHPNDPQIVVLKHKVWRVKGLIQVQVSRSIGDAYLKDAEFNREPLLSKFRLPEPFQKPILSAEPSIVTHKLCPEDQFIIFASDGLWEHLSNQEAVDMIQNSPHNGIARRLVKAALQEAAKKREMRYSDLKKIDRGVRRHFHDDITVIVLFLDPALISRNFYHGPVLSLKGAGVPV</sequence>
<keyword evidence="6" id="KW-1003">Cell membrane</keyword>
<comment type="subcellular location">
    <subcellularLocation>
        <location evidence="3">Cell membrane</location>
        <topology evidence="3">Lipid-anchor</topology>
    </subcellularLocation>
</comment>
<dbReference type="CDD" id="cd00143">
    <property type="entry name" value="PP2Cc"/>
    <property type="match status" value="1"/>
</dbReference>
<proteinExistence type="inferred from homology"/>
<evidence type="ECO:0000256" key="17">
    <source>
        <dbReference type="ARBA" id="ARBA00023136"/>
    </source>
</evidence>
<evidence type="ECO:0000256" key="4">
    <source>
        <dbReference type="ARBA" id="ARBA00006702"/>
    </source>
</evidence>
<dbReference type="PANTHER" id="PTHR47985:SF23">
    <property type="entry name" value="OS07G0695300 PROTEIN"/>
    <property type="match status" value="1"/>
</dbReference>
<evidence type="ECO:0000256" key="1">
    <source>
        <dbReference type="ARBA" id="ARBA00001936"/>
    </source>
</evidence>
<evidence type="ECO:0000313" key="29">
    <source>
        <dbReference type="EMBL" id="URE46377.1"/>
    </source>
</evidence>
<evidence type="ECO:0000256" key="18">
    <source>
        <dbReference type="ARBA" id="ARBA00023211"/>
    </source>
</evidence>
<feature type="region of interest" description="Disordered" evidence="26">
    <location>
        <begin position="1"/>
        <end position="50"/>
    </location>
</feature>
<dbReference type="SUPFAM" id="SSF56112">
    <property type="entry name" value="Protein kinase-like (PK-like)"/>
    <property type="match status" value="1"/>
</dbReference>
<comment type="catalytic activity">
    <reaction evidence="21">
        <text>L-threonyl-[protein] + ATP = O-phospho-L-threonyl-[protein] + ADP + H(+)</text>
        <dbReference type="Rhea" id="RHEA:46608"/>
        <dbReference type="Rhea" id="RHEA-COMP:11060"/>
        <dbReference type="Rhea" id="RHEA-COMP:11605"/>
        <dbReference type="ChEBI" id="CHEBI:15378"/>
        <dbReference type="ChEBI" id="CHEBI:30013"/>
        <dbReference type="ChEBI" id="CHEBI:30616"/>
        <dbReference type="ChEBI" id="CHEBI:61977"/>
        <dbReference type="ChEBI" id="CHEBI:456216"/>
        <dbReference type="EC" id="2.7.11.1"/>
    </reaction>
</comment>
<evidence type="ECO:0000256" key="16">
    <source>
        <dbReference type="ARBA" id="ARBA00022912"/>
    </source>
</evidence>
<dbReference type="PROSITE" id="PS01032">
    <property type="entry name" value="PPM_1"/>
    <property type="match status" value="1"/>
</dbReference>
<keyword evidence="12 29" id="KW-0418">Kinase</keyword>
<keyword evidence="13 25" id="KW-0378">Hydrolase</keyword>
<dbReference type="InterPro" id="IPR017441">
    <property type="entry name" value="Protein_kinase_ATP_BS"/>
</dbReference>
<dbReference type="GO" id="GO:0046872">
    <property type="term" value="F:metal ion binding"/>
    <property type="evidence" value="ECO:0007669"/>
    <property type="project" value="UniProtKB-KW"/>
</dbReference>
<evidence type="ECO:0000256" key="21">
    <source>
        <dbReference type="ARBA" id="ARBA00047899"/>
    </source>
</evidence>
<dbReference type="Gene3D" id="3.30.200.20">
    <property type="entry name" value="Phosphorylase Kinase, domain 1"/>
    <property type="match status" value="1"/>
</dbReference>
<comment type="catalytic activity">
    <reaction evidence="20">
        <text>O-phospho-L-seryl-[protein] + H2O = L-seryl-[protein] + phosphate</text>
        <dbReference type="Rhea" id="RHEA:20629"/>
        <dbReference type="Rhea" id="RHEA-COMP:9863"/>
        <dbReference type="Rhea" id="RHEA-COMP:11604"/>
        <dbReference type="ChEBI" id="CHEBI:15377"/>
        <dbReference type="ChEBI" id="CHEBI:29999"/>
        <dbReference type="ChEBI" id="CHEBI:43474"/>
        <dbReference type="ChEBI" id="CHEBI:83421"/>
        <dbReference type="EC" id="3.1.3.16"/>
    </reaction>
</comment>
<evidence type="ECO:0000256" key="19">
    <source>
        <dbReference type="ARBA" id="ARBA00023288"/>
    </source>
</evidence>
<evidence type="ECO:0000313" key="30">
    <source>
        <dbReference type="Proteomes" id="UP001055439"/>
    </source>
</evidence>
<evidence type="ECO:0000256" key="9">
    <source>
        <dbReference type="ARBA" id="ARBA00022679"/>
    </source>
</evidence>
<evidence type="ECO:0000256" key="5">
    <source>
        <dbReference type="ARBA" id="ARBA00008684"/>
    </source>
</evidence>
<evidence type="ECO:0000256" key="24">
    <source>
        <dbReference type="PROSITE-ProRule" id="PRU10141"/>
    </source>
</evidence>
<dbReference type="AlphaFoldDB" id="A0A9E7IEG8"/>
<evidence type="ECO:0000256" key="12">
    <source>
        <dbReference type="ARBA" id="ARBA00022777"/>
    </source>
</evidence>
<keyword evidence="11 24" id="KW-0547">Nucleotide-binding</keyword>
<dbReference type="CDD" id="cd14066">
    <property type="entry name" value="STKc_IRAK"/>
    <property type="match status" value="1"/>
</dbReference>
<dbReference type="Proteomes" id="UP001055439">
    <property type="component" value="Chromosome 9"/>
</dbReference>
<gene>
    <name evidence="29" type="ORF">MUK42_14709</name>
</gene>
<evidence type="ECO:0000259" key="28">
    <source>
        <dbReference type="PROSITE" id="PS51746"/>
    </source>
</evidence>
<dbReference type="Gene3D" id="1.10.510.10">
    <property type="entry name" value="Transferase(Phosphotransferase) domain 1"/>
    <property type="match status" value="1"/>
</dbReference>
<dbReference type="PANTHER" id="PTHR47985">
    <property type="entry name" value="OS07G0668900 PROTEIN"/>
    <property type="match status" value="1"/>
</dbReference>
<dbReference type="InterPro" id="IPR036457">
    <property type="entry name" value="PPM-type-like_dom_sf"/>
</dbReference>
<dbReference type="InterPro" id="IPR000719">
    <property type="entry name" value="Prot_kinase_dom"/>
</dbReference>
<dbReference type="InterPro" id="IPR000222">
    <property type="entry name" value="PP2C_BS"/>
</dbReference>
<dbReference type="SUPFAM" id="SSF81606">
    <property type="entry name" value="PP2C-like"/>
    <property type="match status" value="1"/>
</dbReference>
<keyword evidence="9" id="KW-0808">Transferase</keyword>
<feature type="domain" description="Protein kinase" evidence="27">
    <location>
        <begin position="70"/>
        <end position="347"/>
    </location>
</feature>
<dbReference type="EMBL" id="CP097511">
    <property type="protein sequence ID" value="URE46377.1"/>
    <property type="molecule type" value="Genomic_DNA"/>
</dbReference>
<evidence type="ECO:0000256" key="13">
    <source>
        <dbReference type="ARBA" id="ARBA00022801"/>
    </source>
</evidence>
<dbReference type="OrthoDB" id="248923at2759"/>
<keyword evidence="10" id="KW-0479">Metal-binding</keyword>
<dbReference type="FunFam" id="3.60.40.10:FF:000008">
    <property type="entry name" value="Phosphatase 2C family protein"/>
    <property type="match status" value="1"/>
</dbReference>
<evidence type="ECO:0000256" key="20">
    <source>
        <dbReference type="ARBA" id="ARBA00047761"/>
    </source>
</evidence>
<dbReference type="InterPro" id="IPR008271">
    <property type="entry name" value="Ser/Thr_kinase_AS"/>
</dbReference>
<comment type="catalytic activity">
    <reaction evidence="22">
        <text>O-phospho-L-threonyl-[protein] + H2O = L-threonyl-[protein] + phosphate</text>
        <dbReference type="Rhea" id="RHEA:47004"/>
        <dbReference type="Rhea" id="RHEA-COMP:11060"/>
        <dbReference type="Rhea" id="RHEA-COMP:11605"/>
        <dbReference type="ChEBI" id="CHEBI:15377"/>
        <dbReference type="ChEBI" id="CHEBI:30013"/>
        <dbReference type="ChEBI" id="CHEBI:43474"/>
        <dbReference type="ChEBI" id="CHEBI:61977"/>
        <dbReference type="EC" id="3.1.3.16"/>
    </reaction>
</comment>
<keyword evidence="15" id="KW-0460">Magnesium</keyword>
<keyword evidence="17" id="KW-0472">Membrane</keyword>
<evidence type="ECO:0000256" key="8">
    <source>
        <dbReference type="ARBA" id="ARBA00022553"/>
    </source>
</evidence>
<dbReference type="PROSITE" id="PS51746">
    <property type="entry name" value="PPM_2"/>
    <property type="match status" value="1"/>
</dbReference>
<dbReference type="Gene3D" id="3.60.40.10">
    <property type="entry name" value="PPM-type phosphatase domain"/>
    <property type="match status" value="1"/>
</dbReference>
<comment type="similarity">
    <text evidence="4 25">Belongs to the PP2C family.</text>
</comment>
<evidence type="ECO:0000256" key="23">
    <source>
        <dbReference type="ARBA" id="ARBA00048679"/>
    </source>
</evidence>
<keyword evidence="19" id="KW-0449">Lipoprotein</keyword>
<dbReference type="PROSITE" id="PS50011">
    <property type="entry name" value="PROTEIN_KINASE_DOM"/>
    <property type="match status" value="1"/>
</dbReference>
<dbReference type="Pfam" id="PF00481">
    <property type="entry name" value="PP2C"/>
    <property type="match status" value="1"/>
</dbReference>
<evidence type="ECO:0000256" key="6">
    <source>
        <dbReference type="ARBA" id="ARBA00022475"/>
    </source>
</evidence>